<proteinExistence type="predicted"/>
<feature type="domain" description="Fungal STAND N-terminal Goodbye" evidence="2">
    <location>
        <begin position="10"/>
        <end position="130"/>
    </location>
</feature>
<organism evidence="4 5">
    <name type="scientific">Gymnopus androsaceus JB14</name>
    <dbReference type="NCBI Taxonomy" id="1447944"/>
    <lineage>
        <taxon>Eukaryota</taxon>
        <taxon>Fungi</taxon>
        <taxon>Dikarya</taxon>
        <taxon>Basidiomycota</taxon>
        <taxon>Agaricomycotina</taxon>
        <taxon>Agaricomycetes</taxon>
        <taxon>Agaricomycetidae</taxon>
        <taxon>Agaricales</taxon>
        <taxon>Marasmiineae</taxon>
        <taxon>Omphalotaceae</taxon>
        <taxon>Gymnopus</taxon>
    </lineage>
</organism>
<gene>
    <name evidence="4" type="ORF">BT96DRAFT_932244</name>
</gene>
<dbReference type="InterPro" id="IPR056884">
    <property type="entry name" value="NPHP3-like_N"/>
</dbReference>
<name>A0A6A4IEB6_9AGAR</name>
<keyword evidence="5" id="KW-1185">Reference proteome</keyword>
<dbReference type="AlphaFoldDB" id="A0A6A4IEB6"/>
<evidence type="ECO:0000259" key="2">
    <source>
        <dbReference type="Pfam" id="PF17109"/>
    </source>
</evidence>
<dbReference type="OrthoDB" id="2928561at2759"/>
<dbReference type="PANTHER" id="PTHR10039">
    <property type="entry name" value="AMELOGENIN"/>
    <property type="match status" value="1"/>
</dbReference>
<evidence type="ECO:0000256" key="1">
    <source>
        <dbReference type="ARBA" id="ARBA00022737"/>
    </source>
</evidence>
<accession>A0A6A4IEB6</accession>
<dbReference type="SUPFAM" id="SSF52540">
    <property type="entry name" value="P-loop containing nucleoside triphosphate hydrolases"/>
    <property type="match status" value="1"/>
</dbReference>
<keyword evidence="1" id="KW-0677">Repeat</keyword>
<dbReference type="PANTHER" id="PTHR10039:SF17">
    <property type="entry name" value="FUNGAL STAND N-TERMINAL GOODBYE DOMAIN-CONTAINING PROTEIN-RELATED"/>
    <property type="match status" value="1"/>
</dbReference>
<dbReference type="EMBL" id="ML769389">
    <property type="protein sequence ID" value="KAE9408941.1"/>
    <property type="molecule type" value="Genomic_DNA"/>
</dbReference>
<dbReference type="InterPro" id="IPR031350">
    <property type="entry name" value="Goodbye_dom"/>
</dbReference>
<dbReference type="Proteomes" id="UP000799118">
    <property type="component" value="Unassembled WGS sequence"/>
</dbReference>
<evidence type="ECO:0000313" key="5">
    <source>
        <dbReference type="Proteomes" id="UP000799118"/>
    </source>
</evidence>
<reference evidence="4" key="1">
    <citation type="journal article" date="2019" name="Environ. Microbiol.">
        <title>Fungal ecological strategies reflected in gene transcription - a case study of two litter decomposers.</title>
        <authorList>
            <person name="Barbi F."/>
            <person name="Kohler A."/>
            <person name="Barry K."/>
            <person name="Baskaran P."/>
            <person name="Daum C."/>
            <person name="Fauchery L."/>
            <person name="Ihrmark K."/>
            <person name="Kuo A."/>
            <person name="LaButti K."/>
            <person name="Lipzen A."/>
            <person name="Morin E."/>
            <person name="Grigoriev I.V."/>
            <person name="Henrissat B."/>
            <person name="Lindahl B."/>
            <person name="Martin F."/>
        </authorList>
    </citation>
    <scope>NUCLEOTIDE SEQUENCE</scope>
    <source>
        <strain evidence="4">JB14</strain>
    </source>
</reference>
<feature type="domain" description="Nephrocystin 3-like N-terminal" evidence="3">
    <location>
        <begin position="309"/>
        <end position="338"/>
    </location>
</feature>
<sequence>MASDDLESLWNDACAQFEKANGCSLSDILPGSATTSNDIEKIFENAENQFATFREKGSKLRSILKPFAETIHSLADVLGHGLKLIYPPAEAITAAVIFLLEGSQRLSKDYDALQDLLTDLRFILGRVRIYATLDLPEQVESVKELVVKCLVQVLENLRLVSHVVKDGRRLAFLKTLIHKDSKIQEAFKKLDQLAKHEGHTVDLAILSILTKLLKTVNDSVEKNKNHSQISQDTLEIISSIADEQRKSYKDPEISNSSQNILKELQELALPILQDIQGTQEIQKLRPPFNYQVEHNECLKDTRPDIFRDINDWVDDRTGPNVFWLEGPPGTGKSTISTSL</sequence>
<evidence type="ECO:0000313" key="4">
    <source>
        <dbReference type="EMBL" id="KAE9408941.1"/>
    </source>
</evidence>
<protein>
    <submittedName>
        <fullName evidence="4">Uncharacterized protein</fullName>
    </submittedName>
</protein>
<evidence type="ECO:0000259" key="3">
    <source>
        <dbReference type="Pfam" id="PF24883"/>
    </source>
</evidence>
<dbReference type="Pfam" id="PF24883">
    <property type="entry name" value="NPHP3_N"/>
    <property type="match status" value="1"/>
</dbReference>
<dbReference type="InterPro" id="IPR027417">
    <property type="entry name" value="P-loop_NTPase"/>
</dbReference>
<dbReference type="Pfam" id="PF17109">
    <property type="entry name" value="Goodbye"/>
    <property type="match status" value="1"/>
</dbReference>